<reference evidence="2" key="2">
    <citation type="journal article" date="2021" name="PeerJ">
        <title>Extensive microbial diversity within the chicken gut microbiome revealed by metagenomics and culture.</title>
        <authorList>
            <person name="Gilroy R."/>
            <person name="Ravi A."/>
            <person name="Getino M."/>
            <person name="Pursley I."/>
            <person name="Horton D.L."/>
            <person name="Alikhan N.F."/>
            <person name="Baker D."/>
            <person name="Gharbi K."/>
            <person name="Hall N."/>
            <person name="Watson M."/>
            <person name="Adriaenssens E.M."/>
            <person name="Foster-Nyarko E."/>
            <person name="Jarju S."/>
            <person name="Secka A."/>
            <person name="Antonio M."/>
            <person name="Oren A."/>
            <person name="Chaudhuri R.R."/>
            <person name="La Ragione R."/>
            <person name="Hildebrand F."/>
            <person name="Pallen M.J."/>
        </authorList>
    </citation>
    <scope>NUCLEOTIDE SEQUENCE</scope>
    <source>
        <strain evidence="2">ChiHjej10B9-9673</strain>
    </source>
</reference>
<keyword evidence="1" id="KW-1133">Transmembrane helix</keyword>
<feature type="transmembrane region" description="Helical" evidence="1">
    <location>
        <begin position="130"/>
        <end position="148"/>
    </location>
</feature>
<sequence length="188" mass="21964">MAALMLFLRGVGMLVGGALIWIIFALVPPWLCGFALCRHNAWWTSADKVRGFVTIKSERLRRLLIPEYIGWNSVIRTDIPIFFNRYTMNKYPERLSVLGLLNYIVTILTSLGYWYCITDFLFLRFIDPNWALWALFALVGEAVLFFALENWNCSERRDPAVVITREGMRQIRAAKRVRRKRKKEGKRG</sequence>
<evidence type="ECO:0000313" key="3">
    <source>
        <dbReference type="Proteomes" id="UP000824001"/>
    </source>
</evidence>
<dbReference type="Proteomes" id="UP000824001">
    <property type="component" value="Unassembled WGS sequence"/>
</dbReference>
<reference evidence="2" key="1">
    <citation type="submission" date="2020-10" db="EMBL/GenBank/DDBJ databases">
        <authorList>
            <person name="Gilroy R."/>
        </authorList>
    </citation>
    <scope>NUCLEOTIDE SEQUENCE</scope>
    <source>
        <strain evidence="2">ChiHjej10B9-9673</strain>
    </source>
</reference>
<comment type="caution">
    <text evidence="2">The sequence shown here is derived from an EMBL/GenBank/DDBJ whole genome shotgun (WGS) entry which is preliminary data.</text>
</comment>
<keyword evidence="1" id="KW-0472">Membrane</keyword>
<feature type="transmembrane region" description="Helical" evidence="1">
    <location>
        <begin position="6"/>
        <end position="31"/>
    </location>
</feature>
<protein>
    <submittedName>
        <fullName evidence="2">Uncharacterized protein</fullName>
    </submittedName>
</protein>
<accession>A0A9D1FBP3</accession>
<dbReference type="AlphaFoldDB" id="A0A9D1FBP3"/>
<organism evidence="2 3">
    <name type="scientific">Candidatus Scatomorpha merdipullorum</name>
    <dbReference type="NCBI Taxonomy" id="2840927"/>
    <lineage>
        <taxon>Bacteria</taxon>
        <taxon>Bacillati</taxon>
        <taxon>Bacillota</taxon>
        <taxon>Clostridia</taxon>
        <taxon>Eubacteriales</taxon>
        <taxon>Candidatus Scatomorpha</taxon>
    </lineage>
</organism>
<proteinExistence type="predicted"/>
<keyword evidence="1" id="KW-0812">Transmembrane</keyword>
<gene>
    <name evidence="2" type="ORF">IAC18_00130</name>
</gene>
<name>A0A9D1FBP3_9FIRM</name>
<feature type="transmembrane region" description="Helical" evidence="1">
    <location>
        <begin position="95"/>
        <end position="115"/>
    </location>
</feature>
<dbReference type="EMBL" id="DVJK01000002">
    <property type="protein sequence ID" value="HIS65943.1"/>
    <property type="molecule type" value="Genomic_DNA"/>
</dbReference>
<evidence type="ECO:0000256" key="1">
    <source>
        <dbReference type="SAM" id="Phobius"/>
    </source>
</evidence>
<evidence type="ECO:0000313" key="2">
    <source>
        <dbReference type="EMBL" id="HIS65943.1"/>
    </source>
</evidence>